<evidence type="ECO:0000256" key="5">
    <source>
        <dbReference type="SAM" id="Phobius"/>
    </source>
</evidence>
<reference evidence="8" key="1">
    <citation type="submission" date="2017-04" db="EMBL/GenBank/DDBJ databases">
        <authorList>
            <person name="Varghese N."/>
            <person name="Submissions S."/>
        </authorList>
    </citation>
    <scope>NUCLEOTIDE SEQUENCE [LARGE SCALE GENOMIC DNA]</scope>
    <source>
        <strain evidence="8">DSM 22618</strain>
    </source>
</reference>
<dbReference type="GO" id="GO:0006874">
    <property type="term" value="P:intracellular calcium ion homeostasis"/>
    <property type="evidence" value="ECO:0007669"/>
    <property type="project" value="TreeGrafter"/>
</dbReference>
<dbReference type="InterPro" id="IPR004481">
    <property type="entry name" value="K/Na/Ca-exchanger"/>
</dbReference>
<dbReference type="AlphaFoldDB" id="A0A1Y6BX71"/>
<dbReference type="Proteomes" id="UP000192920">
    <property type="component" value="Unassembled WGS sequence"/>
</dbReference>
<organism evidence="7 8">
    <name type="scientific">Pseudogulbenkiania subflava DSM 22618</name>
    <dbReference type="NCBI Taxonomy" id="1123014"/>
    <lineage>
        <taxon>Bacteria</taxon>
        <taxon>Pseudomonadati</taxon>
        <taxon>Pseudomonadota</taxon>
        <taxon>Betaproteobacteria</taxon>
        <taxon>Neisseriales</taxon>
        <taxon>Chromobacteriaceae</taxon>
        <taxon>Pseudogulbenkiania</taxon>
    </lineage>
</organism>
<dbReference type="EMBL" id="FXAG01000009">
    <property type="protein sequence ID" value="SMF22676.1"/>
    <property type="molecule type" value="Genomic_DNA"/>
</dbReference>
<evidence type="ECO:0000256" key="3">
    <source>
        <dbReference type="ARBA" id="ARBA00022989"/>
    </source>
</evidence>
<dbReference type="GO" id="GO:0005262">
    <property type="term" value="F:calcium channel activity"/>
    <property type="evidence" value="ECO:0007669"/>
    <property type="project" value="TreeGrafter"/>
</dbReference>
<feature type="transmembrane region" description="Helical" evidence="5">
    <location>
        <begin position="75"/>
        <end position="98"/>
    </location>
</feature>
<accession>A0A1Y6BX71</accession>
<dbReference type="Pfam" id="PF01699">
    <property type="entry name" value="Na_Ca_ex"/>
    <property type="match status" value="2"/>
</dbReference>
<dbReference type="GO" id="GO:0005886">
    <property type="term" value="C:plasma membrane"/>
    <property type="evidence" value="ECO:0007669"/>
    <property type="project" value="TreeGrafter"/>
</dbReference>
<evidence type="ECO:0000256" key="1">
    <source>
        <dbReference type="ARBA" id="ARBA00004141"/>
    </source>
</evidence>
<evidence type="ECO:0000259" key="6">
    <source>
        <dbReference type="Pfam" id="PF01699"/>
    </source>
</evidence>
<gene>
    <name evidence="7" type="ORF">SAMN02745746_01991</name>
</gene>
<dbReference type="Gene3D" id="1.20.1420.30">
    <property type="entry name" value="NCX, central ion-binding region"/>
    <property type="match status" value="1"/>
</dbReference>
<feature type="transmembrane region" description="Helical" evidence="5">
    <location>
        <begin position="38"/>
        <end position="63"/>
    </location>
</feature>
<feature type="transmembrane region" description="Helical" evidence="5">
    <location>
        <begin position="313"/>
        <end position="332"/>
    </location>
</feature>
<dbReference type="InterPro" id="IPR004837">
    <property type="entry name" value="NaCa_Exmemb"/>
</dbReference>
<keyword evidence="8" id="KW-1185">Reference proteome</keyword>
<dbReference type="GO" id="GO:0008273">
    <property type="term" value="F:calcium, potassium:sodium antiporter activity"/>
    <property type="evidence" value="ECO:0007669"/>
    <property type="project" value="TreeGrafter"/>
</dbReference>
<keyword evidence="4 5" id="KW-0472">Membrane</keyword>
<keyword evidence="2 5" id="KW-0812">Transmembrane</keyword>
<evidence type="ECO:0000313" key="7">
    <source>
        <dbReference type="EMBL" id="SMF22676.1"/>
    </source>
</evidence>
<dbReference type="InterPro" id="IPR044880">
    <property type="entry name" value="NCX_ion-bd_dom_sf"/>
</dbReference>
<keyword evidence="3 5" id="KW-1133">Transmembrane helix</keyword>
<proteinExistence type="predicted"/>
<sequence>MLLAFTLFFLSAGAIYWSCEFFVNGVEWLGRRLNLGATAVGSVLAAFGTALPESAVTFTAVVFGNTPAQKDLGVGAAMGGPLVLATLAYAVVGFALMLNRRRLARETHEVRVDHVRLSRDQAAFLAVFAVKVTLGLVAFAIKPWLGVLFLMAYGVYVWREIRDSDTAPEEEELEPLKIRPNMAEPSLAWAGLQVALALVAIGVASHVFVGQLEAIGTGLHWSPHLVALLLSPVATELPETMNALIWVRQGKERLALANISGAMMIQATIPSALGIFFTPWQFDGTLLASGVITALAILFLWRIFRRGAVDGRVLLGVSSLYGVFALLVAAYFPH</sequence>
<feature type="transmembrane region" description="Helical" evidence="5">
    <location>
        <begin position="255"/>
        <end position="278"/>
    </location>
</feature>
<comment type="subcellular location">
    <subcellularLocation>
        <location evidence="1">Membrane</location>
        <topology evidence="1">Multi-pass membrane protein</topology>
    </subcellularLocation>
</comment>
<feature type="transmembrane region" description="Helical" evidence="5">
    <location>
        <begin position="284"/>
        <end position="301"/>
    </location>
</feature>
<evidence type="ECO:0000313" key="8">
    <source>
        <dbReference type="Proteomes" id="UP000192920"/>
    </source>
</evidence>
<feature type="domain" description="Sodium/calcium exchanger membrane region" evidence="6">
    <location>
        <begin position="4"/>
        <end position="158"/>
    </location>
</feature>
<name>A0A1Y6BX71_9NEIS</name>
<dbReference type="RefSeq" id="WP_085276255.1">
    <property type="nucleotide sequence ID" value="NZ_FXAG01000009.1"/>
</dbReference>
<feature type="transmembrane region" description="Helical" evidence="5">
    <location>
        <begin position="187"/>
        <end position="208"/>
    </location>
</feature>
<protein>
    <submittedName>
        <fullName evidence="7">Cation:H+ antiporter</fullName>
    </submittedName>
</protein>
<evidence type="ECO:0000256" key="4">
    <source>
        <dbReference type="ARBA" id="ARBA00023136"/>
    </source>
</evidence>
<dbReference type="PANTHER" id="PTHR10846:SF8">
    <property type="entry name" value="INNER MEMBRANE PROTEIN YRBG"/>
    <property type="match status" value="1"/>
</dbReference>
<dbReference type="PANTHER" id="PTHR10846">
    <property type="entry name" value="SODIUM/POTASSIUM/CALCIUM EXCHANGER"/>
    <property type="match status" value="1"/>
</dbReference>
<feature type="domain" description="Sodium/calcium exchanger membrane region" evidence="6">
    <location>
        <begin position="192"/>
        <end position="326"/>
    </location>
</feature>
<evidence type="ECO:0000256" key="2">
    <source>
        <dbReference type="ARBA" id="ARBA00022692"/>
    </source>
</evidence>
<feature type="transmembrane region" description="Helical" evidence="5">
    <location>
        <begin position="122"/>
        <end position="141"/>
    </location>
</feature>